<evidence type="ECO:0000313" key="5">
    <source>
        <dbReference type="EMBL" id="CAL1540731.1"/>
    </source>
</evidence>
<comment type="caution">
    <text evidence="5">The sequence shown here is derived from an EMBL/GenBank/DDBJ whole genome shotgun (WGS) entry which is preliminary data.</text>
</comment>
<dbReference type="PANTHER" id="PTHR23282">
    <property type="entry name" value="APICAL ENDOSOMAL GLYCOPROTEIN PRECURSOR"/>
    <property type="match status" value="1"/>
</dbReference>
<gene>
    <name evidence="5" type="ORF">GSLYS_00014380001</name>
</gene>
<dbReference type="SUPFAM" id="SSF56436">
    <property type="entry name" value="C-type lectin-like"/>
    <property type="match status" value="1"/>
</dbReference>
<dbReference type="InterPro" id="IPR016187">
    <property type="entry name" value="CTDL_fold"/>
</dbReference>
<dbReference type="GO" id="GO:0016020">
    <property type="term" value="C:membrane"/>
    <property type="evidence" value="ECO:0007669"/>
    <property type="project" value="InterPro"/>
</dbReference>
<dbReference type="PROSITE" id="PS00615">
    <property type="entry name" value="C_TYPE_LECTIN_1"/>
    <property type="match status" value="1"/>
</dbReference>
<dbReference type="SUPFAM" id="SSF49899">
    <property type="entry name" value="Concanavalin A-like lectins/glucanases"/>
    <property type="match status" value="1"/>
</dbReference>
<dbReference type="SMART" id="SM00137">
    <property type="entry name" value="MAM"/>
    <property type="match status" value="1"/>
</dbReference>
<dbReference type="SMART" id="SM00034">
    <property type="entry name" value="CLECT"/>
    <property type="match status" value="1"/>
</dbReference>
<evidence type="ECO:0000259" key="3">
    <source>
        <dbReference type="PROSITE" id="PS50041"/>
    </source>
</evidence>
<dbReference type="InterPro" id="IPR051560">
    <property type="entry name" value="MAM_domain-containing"/>
</dbReference>
<proteinExistence type="predicted"/>
<feature type="signal peptide" evidence="2">
    <location>
        <begin position="1"/>
        <end position="19"/>
    </location>
</feature>
<organism evidence="5 6">
    <name type="scientific">Lymnaea stagnalis</name>
    <name type="common">Great pond snail</name>
    <name type="synonym">Helix stagnalis</name>
    <dbReference type="NCBI Taxonomy" id="6523"/>
    <lineage>
        <taxon>Eukaryota</taxon>
        <taxon>Metazoa</taxon>
        <taxon>Spiralia</taxon>
        <taxon>Lophotrochozoa</taxon>
        <taxon>Mollusca</taxon>
        <taxon>Gastropoda</taxon>
        <taxon>Heterobranchia</taxon>
        <taxon>Euthyneura</taxon>
        <taxon>Panpulmonata</taxon>
        <taxon>Hygrophila</taxon>
        <taxon>Lymnaeoidea</taxon>
        <taxon>Lymnaeidae</taxon>
        <taxon>Lymnaea</taxon>
    </lineage>
</organism>
<keyword evidence="2" id="KW-0732">Signal</keyword>
<evidence type="ECO:0008006" key="7">
    <source>
        <dbReference type="Google" id="ProtNLM"/>
    </source>
</evidence>
<dbReference type="PROSITE" id="PS50041">
    <property type="entry name" value="C_TYPE_LECTIN_2"/>
    <property type="match status" value="1"/>
</dbReference>
<dbReference type="Proteomes" id="UP001497497">
    <property type="component" value="Unassembled WGS sequence"/>
</dbReference>
<dbReference type="PANTHER" id="PTHR23282:SF101">
    <property type="entry name" value="MAM DOMAIN-CONTAINING PROTEIN"/>
    <property type="match status" value="1"/>
</dbReference>
<feature type="chain" id="PRO_5043841969" description="C-type lectin" evidence="2">
    <location>
        <begin position="20"/>
        <end position="513"/>
    </location>
</feature>
<accession>A0AAV2I261</accession>
<protein>
    <recommendedName>
        <fullName evidence="7">C-type lectin</fullName>
    </recommendedName>
</protein>
<dbReference type="InterPro" id="IPR000998">
    <property type="entry name" value="MAM_dom"/>
</dbReference>
<evidence type="ECO:0000313" key="6">
    <source>
        <dbReference type="Proteomes" id="UP001497497"/>
    </source>
</evidence>
<dbReference type="PROSITE" id="PS50060">
    <property type="entry name" value="MAM_2"/>
    <property type="match status" value="1"/>
</dbReference>
<evidence type="ECO:0000256" key="1">
    <source>
        <dbReference type="ARBA" id="ARBA00023157"/>
    </source>
</evidence>
<reference evidence="5 6" key="1">
    <citation type="submission" date="2024-04" db="EMBL/GenBank/DDBJ databases">
        <authorList>
            <consortium name="Genoscope - CEA"/>
            <person name="William W."/>
        </authorList>
    </citation>
    <scope>NUCLEOTIDE SEQUENCE [LARGE SCALE GENOMIC DNA]</scope>
</reference>
<dbReference type="CDD" id="cd06263">
    <property type="entry name" value="MAM"/>
    <property type="match status" value="1"/>
</dbReference>
<name>A0AAV2I261_LYMST</name>
<keyword evidence="6" id="KW-1185">Reference proteome</keyword>
<dbReference type="Gene3D" id="3.10.100.10">
    <property type="entry name" value="Mannose-Binding Protein A, subunit A"/>
    <property type="match status" value="1"/>
</dbReference>
<feature type="domain" description="C-type lectin" evidence="3">
    <location>
        <begin position="385"/>
        <end position="510"/>
    </location>
</feature>
<dbReference type="Gene3D" id="2.60.120.200">
    <property type="match status" value="1"/>
</dbReference>
<dbReference type="EMBL" id="CAXITT010000397">
    <property type="protein sequence ID" value="CAL1540731.1"/>
    <property type="molecule type" value="Genomic_DNA"/>
</dbReference>
<dbReference type="InterPro" id="IPR018378">
    <property type="entry name" value="C-type_lectin_CS"/>
</dbReference>
<keyword evidence="1" id="KW-1015">Disulfide bond</keyword>
<evidence type="ECO:0000259" key="4">
    <source>
        <dbReference type="PROSITE" id="PS50060"/>
    </source>
</evidence>
<dbReference type="Pfam" id="PF00059">
    <property type="entry name" value="Lectin_C"/>
    <property type="match status" value="1"/>
</dbReference>
<feature type="domain" description="MAM" evidence="4">
    <location>
        <begin position="184"/>
        <end position="366"/>
    </location>
</feature>
<dbReference type="CDD" id="cd00037">
    <property type="entry name" value="CLECT"/>
    <property type="match status" value="1"/>
</dbReference>
<dbReference type="Pfam" id="PF00629">
    <property type="entry name" value="MAM"/>
    <property type="match status" value="1"/>
</dbReference>
<dbReference type="InterPro" id="IPR001304">
    <property type="entry name" value="C-type_lectin-like"/>
</dbReference>
<evidence type="ECO:0000256" key="2">
    <source>
        <dbReference type="SAM" id="SignalP"/>
    </source>
</evidence>
<dbReference type="AlphaFoldDB" id="A0AAV2I261"/>
<sequence>MYSRACVLLFASVVGRLWAADPFTPGCSFVGGQCMYTVQLGHQGQCDAQTPQVATAGDSQCCTAVQNDIVGLKTDVEVLKAQVTTLVGSLNKTTADLQAATAHSKTVEAERDSLLEMLHRRELELNKTEAELARMLGQAGDEIRALRQDLTNVTNALASCRTALGVSTTDNGQPVSLLGAVEQWYCSFQVLDDCGYKRLTGTASFSLMQHGSSLSTGPRVDHSTGIASGTYMGLNAVGVADMYYSSQTKRDATMESDVFQPANGYCVLFWYSMRGADVLQLDVNVRIGGGTGYPVWTRKGDQKVDWLLGEVDLDIEYTANPFKIDFVASSDAYKTYSSSTGGYIQHNHLGDIGIDDIYVYNTSCANVPKCPPTSTKNTLNNVTSCYTFHVTALSWKDAYDVCRREGPHSGLVSVDTQEEQNFLVSVINHDPALTVVGQNGFYTSGSDYGREHNFAWTDSGSQRSVSWPGWHTGQPNNVGGNQNCLLMQYPADGYTWGDIECDSKHPFICEVYY</sequence>
<dbReference type="InterPro" id="IPR016186">
    <property type="entry name" value="C-type_lectin-like/link_sf"/>
</dbReference>
<dbReference type="InterPro" id="IPR013320">
    <property type="entry name" value="ConA-like_dom_sf"/>
</dbReference>